<dbReference type="PIRSF" id="PIRSF014753">
    <property type="entry name" value="UCP014753"/>
    <property type="match status" value="1"/>
</dbReference>
<evidence type="ECO:0000259" key="2">
    <source>
        <dbReference type="Pfam" id="PF10022"/>
    </source>
</evidence>
<dbReference type="InterPro" id="IPR049349">
    <property type="entry name" value="DUF2264_N"/>
</dbReference>
<evidence type="ECO:0000313" key="3">
    <source>
        <dbReference type="EMBL" id="WLQ54755.1"/>
    </source>
</evidence>
<gene>
    <name evidence="3" type="ORF">P8A19_04585</name>
</gene>
<dbReference type="PANTHER" id="PTHR35339:SF4">
    <property type="entry name" value="LINALOOL DEHYDRATASE_ISOMERASE DOMAIN-CONTAINING PROTEIN"/>
    <property type="match status" value="1"/>
</dbReference>
<evidence type="ECO:0000256" key="1">
    <source>
        <dbReference type="SAM" id="MobiDB-lite"/>
    </source>
</evidence>
<organism evidence="3 4">
    <name type="scientific">Streptomyces poriferorum</name>
    <dbReference type="NCBI Taxonomy" id="2798799"/>
    <lineage>
        <taxon>Bacteria</taxon>
        <taxon>Bacillati</taxon>
        <taxon>Actinomycetota</taxon>
        <taxon>Actinomycetes</taxon>
        <taxon>Kitasatosporales</taxon>
        <taxon>Streptomycetaceae</taxon>
        <taxon>Streptomyces</taxon>
    </lineage>
</organism>
<accession>A0ABY9IHP5</accession>
<feature type="domain" description="DUF2264" evidence="2">
    <location>
        <begin position="23"/>
        <end position="368"/>
    </location>
</feature>
<dbReference type="EMBL" id="CP120988">
    <property type="protein sequence ID" value="WLQ54755.1"/>
    <property type="molecule type" value="Genomic_DNA"/>
</dbReference>
<dbReference type="InterPro" id="IPR016624">
    <property type="entry name" value="UCP014753"/>
</dbReference>
<keyword evidence="4" id="KW-1185">Reference proteome</keyword>
<reference evidence="3 4" key="1">
    <citation type="submission" date="2023-03" db="EMBL/GenBank/DDBJ databases">
        <title>Isolation and description of six Streptomyces strains from soil environments, able to metabolize different microbial glucans.</title>
        <authorList>
            <person name="Widen T."/>
            <person name="Larsbrink J."/>
        </authorList>
    </citation>
    <scope>NUCLEOTIDE SEQUENCE [LARGE SCALE GENOMIC DNA]</scope>
    <source>
        <strain evidence="3 4">Alt2</strain>
    </source>
</reference>
<feature type="region of interest" description="Disordered" evidence="1">
    <location>
        <begin position="401"/>
        <end position="431"/>
    </location>
</feature>
<dbReference type="Pfam" id="PF10022">
    <property type="entry name" value="DUF2264"/>
    <property type="match status" value="1"/>
</dbReference>
<proteinExistence type="predicted"/>
<sequence>MSVAPHLHLPPTDRVLSSRTGWTRAHWEATADRMLDALTPYATPGFAQYRLPGRGSWSGVVSDGLEGFARSFLLAACRIAGAGGAVDPALTERYAAGLAAGTDAASGEAWPRLTDCSQQMVEAASIAVALHETRPWIWDRLDAKVQERVVDWFSGFVGGRTWDNNWRLFQVVSEQFLASVGAPYSASDIEEGLDRIEDWYVGDGWYTDGDGRNFDYYIGWAMHLYPLLWARIAGPGGDGGRSAVHRQRLHRFLEDYPRFFGADGAPVHQGRSLAYRFAALAPVWMGALADCTPLAPGLTRRLASGTLRHFAERGVPDERGLLTLGWYDTFLPSTQPYSGPASPYWASKGFLGLLLPPDHEVWTARELPLPVEESDTYTALPAPGWLLHGTRHDGIVRLVNHGSDHNPPAPDSAAIEAGADPDLGTGEDDPHYAKFAYSTATAPESAPHALVRDVDGHLALLAPDGTPSRRRRIHPLRCEDRVASSWSAARLPGDGRAYRIETTSVLHGPWEIRVHRVEAPEGAVVREGGHAVAHAQSPFASSAPDWALARTADGLSSALVALYGWDGGVDGAAVARDVESNAYGPHSAVPYLRSAPHAGGRSVHVSLVVLSRDSIHPEALRTAVRVRVDGEAVVLTFLDGRTVEA</sequence>
<dbReference type="Proteomes" id="UP001235744">
    <property type="component" value="Chromosome"/>
</dbReference>
<dbReference type="PANTHER" id="PTHR35339">
    <property type="entry name" value="LINALOOL DEHYDRATASE_ISOMERASE DOMAIN-CONTAINING PROTEIN"/>
    <property type="match status" value="1"/>
</dbReference>
<name>A0ABY9IHP5_9ACTN</name>
<protein>
    <submittedName>
        <fullName evidence="3">DUF2264 domain-containing protein</fullName>
    </submittedName>
</protein>
<dbReference type="RefSeq" id="WP_306105812.1">
    <property type="nucleotide sequence ID" value="NZ_CP120988.1"/>
</dbReference>
<evidence type="ECO:0000313" key="4">
    <source>
        <dbReference type="Proteomes" id="UP001235744"/>
    </source>
</evidence>